<dbReference type="Gene3D" id="1.10.357.10">
    <property type="entry name" value="Tetracycline Repressor, domain 2"/>
    <property type="match status" value="1"/>
</dbReference>
<organism evidence="6 7">
    <name type="scientific">Duganella aceris</name>
    <dbReference type="NCBI Taxonomy" id="2703883"/>
    <lineage>
        <taxon>Bacteria</taxon>
        <taxon>Pseudomonadati</taxon>
        <taxon>Pseudomonadota</taxon>
        <taxon>Betaproteobacteria</taxon>
        <taxon>Burkholderiales</taxon>
        <taxon>Oxalobacteraceae</taxon>
        <taxon>Telluria group</taxon>
        <taxon>Duganella</taxon>
    </lineage>
</organism>
<dbReference type="PANTHER" id="PTHR47506:SF7">
    <property type="entry name" value="TRANSCRIPTIONAL REGULATORY PROTEIN"/>
    <property type="match status" value="1"/>
</dbReference>
<keyword evidence="2 4" id="KW-0238">DNA-binding</keyword>
<evidence type="ECO:0000256" key="3">
    <source>
        <dbReference type="ARBA" id="ARBA00023163"/>
    </source>
</evidence>
<reference evidence="7" key="2">
    <citation type="submission" date="2023-07" db="EMBL/GenBank/DDBJ databases">
        <title>Duganella aceri sp. nov., isolated from tree sap.</title>
        <authorList>
            <person name="Kim I.S."/>
        </authorList>
    </citation>
    <scope>NUCLEOTIDE SEQUENCE [LARGE SCALE GENOMIC DNA]</scope>
    <source>
        <strain evidence="7">SAP-35</strain>
    </source>
</reference>
<dbReference type="InterPro" id="IPR009057">
    <property type="entry name" value="Homeodomain-like_sf"/>
</dbReference>
<keyword evidence="3" id="KW-0804">Transcription</keyword>
<feature type="DNA-binding region" description="H-T-H motif" evidence="4">
    <location>
        <begin position="32"/>
        <end position="51"/>
    </location>
</feature>
<dbReference type="InterPro" id="IPR036271">
    <property type="entry name" value="Tet_transcr_reg_TetR-rel_C_sf"/>
</dbReference>
<evidence type="ECO:0000259" key="5">
    <source>
        <dbReference type="PROSITE" id="PS50977"/>
    </source>
</evidence>
<feature type="domain" description="HTH tetR-type" evidence="5">
    <location>
        <begin position="9"/>
        <end position="69"/>
    </location>
</feature>
<evidence type="ECO:0000256" key="4">
    <source>
        <dbReference type="PROSITE-ProRule" id="PRU00335"/>
    </source>
</evidence>
<gene>
    <name evidence="6" type="ORF">GW587_05625</name>
</gene>
<evidence type="ECO:0000256" key="2">
    <source>
        <dbReference type="ARBA" id="ARBA00023125"/>
    </source>
</evidence>
<sequence length="201" mass="21286">MKKSKADTAETRLRIISIASNLFLTKGLADTGISDVMSAAGLTQGGFYRHFESKDQLVAEANRAANEELFRFYSEAIQGMAPAQAIETIVHLYLNQACGPGALCPLANLGSELRHADAHIREVAMEGRLQLMEVMAAMAQRLGIAEPHGVADAIVSAAVGAVTLSQLIDDPVGAQSIRDHAQDAVALLLASAPKRPQELAA</sequence>
<dbReference type="RefSeq" id="WP_166099722.1">
    <property type="nucleotide sequence ID" value="NZ_JAADJT010000002.1"/>
</dbReference>
<dbReference type="EMBL" id="JAADJT010000002">
    <property type="protein sequence ID" value="NGZ83739.1"/>
    <property type="molecule type" value="Genomic_DNA"/>
</dbReference>
<comment type="caution">
    <text evidence="6">The sequence shown here is derived from an EMBL/GenBank/DDBJ whole genome shotgun (WGS) entry which is preliminary data.</text>
</comment>
<proteinExistence type="predicted"/>
<name>A0ABX0FGQ7_9BURK</name>
<evidence type="ECO:0000313" key="6">
    <source>
        <dbReference type="EMBL" id="NGZ83739.1"/>
    </source>
</evidence>
<dbReference type="Pfam" id="PF00440">
    <property type="entry name" value="TetR_N"/>
    <property type="match status" value="1"/>
</dbReference>
<evidence type="ECO:0000256" key="1">
    <source>
        <dbReference type="ARBA" id="ARBA00023015"/>
    </source>
</evidence>
<dbReference type="PROSITE" id="PS50977">
    <property type="entry name" value="HTH_TETR_2"/>
    <property type="match status" value="1"/>
</dbReference>
<dbReference type="PANTHER" id="PTHR47506">
    <property type="entry name" value="TRANSCRIPTIONAL REGULATORY PROTEIN"/>
    <property type="match status" value="1"/>
</dbReference>
<keyword evidence="1" id="KW-0805">Transcription regulation</keyword>
<dbReference type="Gene3D" id="1.10.10.60">
    <property type="entry name" value="Homeodomain-like"/>
    <property type="match status" value="1"/>
</dbReference>
<accession>A0ABX0FGQ7</accession>
<protein>
    <submittedName>
        <fullName evidence="6">TetR/AcrR family transcriptional regulator</fullName>
    </submittedName>
</protein>
<dbReference type="PRINTS" id="PR00455">
    <property type="entry name" value="HTHTETR"/>
</dbReference>
<keyword evidence="7" id="KW-1185">Reference proteome</keyword>
<dbReference type="SUPFAM" id="SSF46689">
    <property type="entry name" value="Homeodomain-like"/>
    <property type="match status" value="1"/>
</dbReference>
<evidence type="ECO:0000313" key="7">
    <source>
        <dbReference type="Proteomes" id="UP000666369"/>
    </source>
</evidence>
<reference evidence="6 7" key="1">
    <citation type="submission" date="2020-01" db="EMBL/GenBank/DDBJ databases">
        <authorList>
            <person name="Lee S.D."/>
        </authorList>
    </citation>
    <scope>NUCLEOTIDE SEQUENCE [LARGE SCALE GENOMIC DNA]</scope>
    <source>
        <strain evidence="6 7">SAP-35</strain>
    </source>
</reference>
<dbReference type="SUPFAM" id="SSF48498">
    <property type="entry name" value="Tetracyclin repressor-like, C-terminal domain"/>
    <property type="match status" value="1"/>
</dbReference>
<dbReference type="Proteomes" id="UP000666369">
    <property type="component" value="Unassembled WGS sequence"/>
</dbReference>
<dbReference type="InterPro" id="IPR001647">
    <property type="entry name" value="HTH_TetR"/>
</dbReference>